<reference evidence="13" key="1">
    <citation type="submission" date="2018-06" db="EMBL/GenBank/DDBJ databases">
        <title>Genome assembly of Danube salmon.</title>
        <authorList>
            <person name="Macqueen D.J."/>
            <person name="Gundappa M.K."/>
        </authorList>
    </citation>
    <scope>NUCLEOTIDE SEQUENCE [LARGE SCALE GENOMIC DNA]</scope>
</reference>
<evidence type="ECO:0000256" key="7">
    <source>
        <dbReference type="ARBA" id="ARBA00023187"/>
    </source>
</evidence>
<evidence type="ECO:0000313" key="12">
    <source>
        <dbReference type="Ensembl" id="ENSHHUP00000086160.1"/>
    </source>
</evidence>
<keyword evidence="8" id="KW-0539">Nucleus</keyword>
<keyword evidence="7" id="KW-0508">mRNA splicing</keyword>
<dbReference type="STRING" id="62062.ENSHHUP00000086160"/>
<evidence type="ECO:0000256" key="4">
    <source>
        <dbReference type="ARBA" id="ARBA00011825"/>
    </source>
</evidence>
<keyword evidence="13" id="KW-1185">Reference proteome</keyword>
<reference evidence="12" key="3">
    <citation type="submission" date="2025-09" db="UniProtKB">
        <authorList>
            <consortium name="Ensembl"/>
        </authorList>
    </citation>
    <scope>IDENTIFICATION</scope>
</reference>
<comment type="subcellular location">
    <subcellularLocation>
        <location evidence="2">Nucleus</location>
    </subcellularLocation>
</comment>
<evidence type="ECO:0000256" key="6">
    <source>
        <dbReference type="ARBA" id="ARBA00022664"/>
    </source>
</evidence>
<comment type="subunit">
    <text evidence="4">Part of a tri-snRNP complex.</text>
</comment>
<evidence type="ECO:0000259" key="11">
    <source>
        <dbReference type="Pfam" id="PF08648"/>
    </source>
</evidence>
<keyword evidence="6" id="KW-0507">mRNA processing</keyword>
<dbReference type="InterPro" id="IPR013957">
    <property type="entry name" value="SNRNP27"/>
</dbReference>
<dbReference type="PANTHER" id="PTHR31077:SF1">
    <property type="entry name" value="U4_U6.U5 SMALL NUCLEAR RIBONUCLEOPROTEIN 27 KDA PROTEIN"/>
    <property type="match status" value="1"/>
</dbReference>
<evidence type="ECO:0000256" key="1">
    <source>
        <dbReference type="ARBA" id="ARBA00003632"/>
    </source>
</evidence>
<dbReference type="Proteomes" id="UP000314982">
    <property type="component" value="Unassembled WGS sequence"/>
</dbReference>
<comment type="similarity">
    <text evidence="3">Belongs to the SNUT3 family.</text>
</comment>
<feature type="compositionally biased region" description="Basic and acidic residues" evidence="10">
    <location>
        <begin position="10"/>
        <end position="26"/>
    </location>
</feature>
<organism evidence="12 13">
    <name type="scientific">Hucho hucho</name>
    <name type="common">huchen</name>
    <dbReference type="NCBI Taxonomy" id="62062"/>
    <lineage>
        <taxon>Eukaryota</taxon>
        <taxon>Metazoa</taxon>
        <taxon>Chordata</taxon>
        <taxon>Craniata</taxon>
        <taxon>Vertebrata</taxon>
        <taxon>Euteleostomi</taxon>
        <taxon>Actinopterygii</taxon>
        <taxon>Neopterygii</taxon>
        <taxon>Teleostei</taxon>
        <taxon>Protacanthopterygii</taxon>
        <taxon>Salmoniformes</taxon>
        <taxon>Salmonidae</taxon>
        <taxon>Salmoninae</taxon>
        <taxon>Hucho</taxon>
    </lineage>
</organism>
<dbReference type="AlphaFoldDB" id="A0A4W5RIT2"/>
<evidence type="ECO:0000256" key="3">
    <source>
        <dbReference type="ARBA" id="ARBA00008218"/>
    </source>
</evidence>
<dbReference type="Pfam" id="PF08648">
    <property type="entry name" value="SNRNP27"/>
    <property type="match status" value="1"/>
</dbReference>
<dbReference type="GO" id="GO:0008380">
    <property type="term" value="P:RNA splicing"/>
    <property type="evidence" value="ECO:0007669"/>
    <property type="project" value="UniProtKB-KW"/>
</dbReference>
<evidence type="ECO:0000256" key="10">
    <source>
        <dbReference type="SAM" id="MobiDB-lite"/>
    </source>
</evidence>
<evidence type="ECO:0000313" key="13">
    <source>
        <dbReference type="Proteomes" id="UP000314982"/>
    </source>
</evidence>
<proteinExistence type="inferred from homology"/>
<name>A0A4W5RIT2_9TELE</name>
<dbReference type="GO" id="GO:0071011">
    <property type="term" value="C:precatalytic spliceosome"/>
    <property type="evidence" value="ECO:0007669"/>
    <property type="project" value="TreeGrafter"/>
</dbReference>
<dbReference type="PANTHER" id="PTHR31077">
    <property type="entry name" value="U4/U6.U5 SMALL NUCLEAR RIBONUCLEOPROTEIN 27 KDA PROTEIN"/>
    <property type="match status" value="1"/>
</dbReference>
<evidence type="ECO:0000256" key="2">
    <source>
        <dbReference type="ARBA" id="ARBA00004123"/>
    </source>
</evidence>
<comment type="function">
    <text evidence="1">May play a role in mRNA splicing.</text>
</comment>
<dbReference type="Ensembl" id="ENSHHUT00000088852.1">
    <property type="protein sequence ID" value="ENSHHUP00000086160.1"/>
    <property type="gene ID" value="ENSHHUG00000049887.1"/>
</dbReference>
<dbReference type="GO" id="GO:0006397">
    <property type="term" value="P:mRNA processing"/>
    <property type="evidence" value="ECO:0007669"/>
    <property type="project" value="UniProtKB-KW"/>
</dbReference>
<evidence type="ECO:0000256" key="8">
    <source>
        <dbReference type="ARBA" id="ARBA00023242"/>
    </source>
</evidence>
<sequence>MGRSRSRSPPNRERRRSGSRDRERKGTLPFSGQGKAKEPLAFSSPQATLKGKTEEEIEMMKIMGFGNFDTTKGRKTDGAVNAHVINVSQKRKYRYADSLSLETTRVVMWFIISQITFKTAHMQLCECCNIDCI</sequence>
<accession>A0A4W5RIT2</accession>
<evidence type="ECO:0000256" key="9">
    <source>
        <dbReference type="ARBA" id="ARBA00031864"/>
    </source>
</evidence>
<reference evidence="12" key="2">
    <citation type="submission" date="2025-08" db="UniProtKB">
        <authorList>
            <consortium name="Ensembl"/>
        </authorList>
    </citation>
    <scope>IDENTIFICATION</scope>
</reference>
<evidence type="ECO:0000256" key="5">
    <source>
        <dbReference type="ARBA" id="ARBA00014357"/>
    </source>
</evidence>
<feature type="domain" description="U4/U6.U5 small nuclear ribonucleoprotein 27kDa protein" evidence="11">
    <location>
        <begin position="54"/>
        <end position="94"/>
    </location>
</feature>
<dbReference type="GeneTree" id="ENSGT01120000278018"/>
<protein>
    <recommendedName>
        <fullName evidence="5">U4/U6.U5 small nuclear ribonucleoprotein 27 kDa protein</fullName>
    </recommendedName>
    <alternativeName>
        <fullName evidence="9">U4/U6.U5 tri-snRNP-associated protein 3</fullName>
    </alternativeName>
</protein>
<feature type="region of interest" description="Disordered" evidence="10">
    <location>
        <begin position="1"/>
        <end position="49"/>
    </location>
</feature>